<protein>
    <recommendedName>
        <fullName evidence="6">ADP-dependent (S)-NAD(P)H-hydrate dehydratase</fullName>
        <ecNumber evidence="6">4.2.1.136</ecNumber>
    </recommendedName>
    <alternativeName>
        <fullName evidence="6">ADP-dependent NAD(P)HX dehydratase</fullName>
    </alternativeName>
</protein>
<comment type="function">
    <text evidence="6">Catalyzes the dehydration of the S-form of NAD(P)HX at the expense of ADP, which is converted to AMP. Together with NAD(P)HX epimerase, which catalyzes the epimerization of the S- and R-forms, the enzyme allows the repair of both epimers of NAD(P)HX, a damaged form of NAD(P)H that is a result of enzymatic or heat-dependent hydration.</text>
</comment>
<evidence type="ECO:0000256" key="3">
    <source>
        <dbReference type="ARBA" id="ARBA00022857"/>
    </source>
</evidence>
<feature type="binding site" evidence="6">
    <location>
        <position position="36"/>
    </location>
    <ligand>
        <name>(6S)-NADPHX</name>
        <dbReference type="ChEBI" id="CHEBI:64076"/>
    </ligand>
</feature>
<dbReference type="GO" id="GO:0005524">
    <property type="term" value="F:ATP binding"/>
    <property type="evidence" value="ECO:0007669"/>
    <property type="project" value="UniProtKB-KW"/>
</dbReference>
<keyword evidence="3 6" id="KW-0521">NADP</keyword>
<evidence type="ECO:0000313" key="9">
    <source>
        <dbReference type="Proteomes" id="UP000230859"/>
    </source>
</evidence>
<organism evidence="8 9">
    <name type="scientific">Candidatus Abzuiibacterium crystallinum</name>
    <dbReference type="NCBI Taxonomy" id="1974748"/>
    <lineage>
        <taxon>Bacteria</taxon>
        <taxon>Pseudomonadati</taxon>
        <taxon>Candidatus Omnitrophota</taxon>
        <taxon>Candidatus Abzuiibacterium</taxon>
    </lineage>
</organism>
<dbReference type="GO" id="GO:0046496">
    <property type="term" value="P:nicotinamide nucleotide metabolic process"/>
    <property type="evidence" value="ECO:0007669"/>
    <property type="project" value="UniProtKB-UniRule"/>
</dbReference>
<comment type="catalytic activity">
    <reaction evidence="6">
        <text>(6S)-NADPHX + ADP = AMP + phosphate + NADPH + H(+)</text>
        <dbReference type="Rhea" id="RHEA:32235"/>
        <dbReference type="ChEBI" id="CHEBI:15378"/>
        <dbReference type="ChEBI" id="CHEBI:43474"/>
        <dbReference type="ChEBI" id="CHEBI:57783"/>
        <dbReference type="ChEBI" id="CHEBI:64076"/>
        <dbReference type="ChEBI" id="CHEBI:456215"/>
        <dbReference type="ChEBI" id="CHEBI:456216"/>
        <dbReference type="EC" id="4.2.1.136"/>
    </reaction>
</comment>
<dbReference type="GO" id="GO:0052855">
    <property type="term" value="F:ADP-dependent NAD(P)H-hydrate dehydratase activity"/>
    <property type="evidence" value="ECO:0007669"/>
    <property type="project" value="UniProtKB-UniRule"/>
</dbReference>
<feature type="binding site" evidence="6">
    <location>
        <position position="225"/>
    </location>
    <ligand>
        <name>(6S)-NADPHX</name>
        <dbReference type="ChEBI" id="CHEBI:64076"/>
    </ligand>
</feature>
<dbReference type="SUPFAM" id="SSF53613">
    <property type="entry name" value="Ribokinase-like"/>
    <property type="match status" value="1"/>
</dbReference>
<keyword evidence="5 6" id="KW-0456">Lyase</keyword>
<dbReference type="GO" id="GO:0052856">
    <property type="term" value="F:NAD(P)HX epimerase activity"/>
    <property type="evidence" value="ECO:0007669"/>
    <property type="project" value="TreeGrafter"/>
</dbReference>
<evidence type="ECO:0000256" key="2">
    <source>
        <dbReference type="ARBA" id="ARBA00022840"/>
    </source>
</evidence>
<feature type="binding site" evidence="6">
    <location>
        <position position="224"/>
    </location>
    <ligand>
        <name>AMP</name>
        <dbReference type="ChEBI" id="CHEBI:456215"/>
    </ligand>
</feature>
<keyword evidence="4 6" id="KW-0520">NAD</keyword>
<comment type="similarity">
    <text evidence="6">Belongs to the NnrD/CARKD family.</text>
</comment>
<dbReference type="InterPro" id="IPR017953">
    <property type="entry name" value="Carbohydrate_kinase_pred_CS"/>
</dbReference>
<comment type="subunit">
    <text evidence="6">Homotetramer.</text>
</comment>
<accession>A0A2H0LKT8</accession>
<proteinExistence type="inferred from homology"/>
<feature type="domain" description="YjeF C-terminal" evidence="7">
    <location>
        <begin position="1"/>
        <end position="284"/>
    </location>
</feature>
<keyword evidence="2 6" id="KW-0067">ATP-binding</keyword>
<dbReference type="Gene3D" id="3.40.1190.20">
    <property type="match status" value="1"/>
</dbReference>
<dbReference type="PROSITE" id="PS01050">
    <property type="entry name" value="YJEF_C_2"/>
    <property type="match status" value="1"/>
</dbReference>
<dbReference type="Proteomes" id="UP000230859">
    <property type="component" value="Unassembled WGS sequence"/>
</dbReference>
<evidence type="ECO:0000313" key="8">
    <source>
        <dbReference type="EMBL" id="PIQ84967.1"/>
    </source>
</evidence>
<feature type="binding site" evidence="6">
    <location>
        <position position="107"/>
    </location>
    <ligand>
        <name>(6S)-NADPHX</name>
        <dbReference type="ChEBI" id="CHEBI:64076"/>
    </ligand>
</feature>
<dbReference type="GO" id="GO:0110051">
    <property type="term" value="P:metabolite repair"/>
    <property type="evidence" value="ECO:0007669"/>
    <property type="project" value="TreeGrafter"/>
</dbReference>
<dbReference type="AlphaFoldDB" id="A0A2H0LKT8"/>
<dbReference type="InterPro" id="IPR029056">
    <property type="entry name" value="Ribokinase-like"/>
</dbReference>
<reference evidence="8 9" key="1">
    <citation type="submission" date="2017-09" db="EMBL/GenBank/DDBJ databases">
        <title>Depth-based differentiation of microbial function through sediment-hosted aquifers and enrichment of novel symbionts in the deep terrestrial subsurface.</title>
        <authorList>
            <person name="Probst A.J."/>
            <person name="Ladd B."/>
            <person name="Jarett J.K."/>
            <person name="Geller-Mcgrath D.E."/>
            <person name="Sieber C.M."/>
            <person name="Emerson J.B."/>
            <person name="Anantharaman K."/>
            <person name="Thomas B.C."/>
            <person name="Malmstrom R."/>
            <person name="Stieglmeier M."/>
            <person name="Klingl A."/>
            <person name="Woyke T."/>
            <person name="Ryan C.M."/>
            <person name="Banfield J.F."/>
        </authorList>
    </citation>
    <scope>NUCLEOTIDE SEQUENCE [LARGE SCALE GENOMIC DNA]</scope>
    <source>
        <strain evidence="8">CG11_big_fil_rev_8_21_14_0_20_45_26</strain>
    </source>
</reference>
<dbReference type="NCBIfam" id="TIGR00196">
    <property type="entry name" value="yjeF_cterm"/>
    <property type="match status" value="1"/>
</dbReference>
<name>A0A2H0LKT8_9BACT</name>
<evidence type="ECO:0000256" key="4">
    <source>
        <dbReference type="ARBA" id="ARBA00023027"/>
    </source>
</evidence>
<dbReference type="HAMAP" id="MF_01965">
    <property type="entry name" value="NADHX_dehydratase"/>
    <property type="match status" value="1"/>
</dbReference>
<feature type="binding site" evidence="6">
    <location>
        <begin position="195"/>
        <end position="199"/>
    </location>
    <ligand>
        <name>AMP</name>
        <dbReference type="ChEBI" id="CHEBI:456215"/>
    </ligand>
</feature>
<comment type="cofactor">
    <cofactor evidence="6">
        <name>Mg(2+)</name>
        <dbReference type="ChEBI" id="CHEBI:18420"/>
    </cofactor>
</comment>
<keyword evidence="1 6" id="KW-0547">Nucleotide-binding</keyword>
<sequence length="287" mass="30211">MKPSVKQLLKPRARHSHKGDYGRILVVAGSRGLSGACILAATGALRSGAGLVTIGVPETLHLPLARRLLEAMMKPLPETRAGTLSLKAYQPLAQFLKTQDVLAIGPGLSQEKETQALIRKVVQHSSKPMVIDADGLNAFIEKTGLFKKLKAPAILTPHPGEFSRLFSGGKFHSSEERKEAAQLAAQTFHVYVVLKGHETVVAAPDGRIEVNHTGNAGMATGGAGDVLTGVIAAMLGQGLQPFDAARAGVYIHGLAGDLAVKKTGELSLLAGDILDCLPDAFKKTLGR</sequence>
<dbReference type="CDD" id="cd01171">
    <property type="entry name" value="YXKO-related"/>
    <property type="match status" value="1"/>
</dbReference>
<evidence type="ECO:0000256" key="6">
    <source>
        <dbReference type="HAMAP-Rule" id="MF_01965"/>
    </source>
</evidence>
<feature type="binding site" evidence="6">
    <location>
        <position position="158"/>
    </location>
    <ligand>
        <name>(6S)-NADPHX</name>
        <dbReference type="ChEBI" id="CHEBI:64076"/>
    </ligand>
</feature>
<dbReference type="InterPro" id="IPR000631">
    <property type="entry name" value="CARKD"/>
</dbReference>
<evidence type="ECO:0000259" key="7">
    <source>
        <dbReference type="PROSITE" id="PS51383"/>
    </source>
</evidence>
<comment type="caution">
    <text evidence="8">The sequence shown here is derived from an EMBL/GenBank/DDBJ whole genome shotgun (WGS) entry which is preliminary data.</text>
</comment>
<dbReference type="EMBL" id="PCVY01000076">
    <property type="protein sequence ID" value="PIQ84967.1"/>
    <property type="molecule type" value="Genomic_DNA"/>
</dbReference>
<dbReference type="PROSITE" id="PS51383">
    <property type="entry name" value="YJEF_C_3"/>
    <property type="match status" value="1"/>
</dbReference>
<comment type="catalytic activity">
    <reaction evidence="6">
        <text>(6S)-NADHX + ADP = AMP + phosphate + NADH + H(+)</text>
        <dbReference type="Rhea" id="RHEA:32223"/>
        <dbReference type="ChEBI" id="CHEBI:15378"/>
        <dbReference type="ChEBI" id="CHEBI:43474"/>
        <dbReference type="ChEBI" id="CHEBI:57945"/>
        <dbReference type="ChEBI" id="CHEBI:64074"/>
        <dbReference type="ChEBI" id="CHEBI:456215"/>
        <dbReference type="ChEBI" id="CHEBI:456216"/>
        <dbReference type="EC" id="4.2.1.136"/>
    </reaction>
</comment>
<dbReference type="PANTHER" id="PTHR12592:SF0">
    <property type="entry name" value="ATP-DEPENDENT (S)-NAD(P)H-HYDRATE DEHYDRATASE"/>
    <property type="match status" value="1"/>
</dbReference>
<gene>
    <name evidence="6" type="primary">nnrD</name>
    <name evidence="8" type="ORF">COV74_10215</name>
</gene>
<dbReference type="PANTHER" id="PTHR12592">
    <property type="entry name" value="ATP-DEPENDENT (S)-NAD(P)H-HYDRATE DEHYDRATASE FAMILY MEMBER"/>
    <property type="match status" value="1"/>
</dbReference>
<dbReference type="Pfam" id="PF01256">
    <property type="entry name" value="Carb_kinase"/>
    <property type="match status" value="1"/>
</dbReference>
<evidence type="ECO:0000256" key="5">
    <source>
        <dbReference type="ARBA" id="ARBA00023239"/>
    </source>
</evidence>
<evidence type="ECO:0000256" key="1">
    <source>
        <dbReference type="ARBA" id="ARBA00022741"/>
    </source>
</evidence>
<dbReference type="EC" id="4.2.1.136" evidence="6"/>